<dbReference type="AlphaFoldDB" id="A0A649UDT5"/>
<evidence type="ECO:0000313" key="6">
    <source>
        <dbReference type="EMBL" id="QQW50137.1"/>
    </source>
</evidence>
<protein>
    <submittedName>
        <fullName evidence="5">Ribosomal protein S10</fullName>
    </submittedName>
</protein>
<evidence type="ECO:0000256" key="3">
    <source>
        <dbReference type="ARBA" id="ARBA00023274"/>
    </source>
</evidence>
<dbReference type="GO" id="GO:0006412">
    <property type="term" value="P:translation"/>
    <property type="evidence" value="ECO:0007669"/>
    <property type="project" value="InterPro"/>
</dbReference>
<dbReference type="SMART" id="SM01403">
    <property type="entry name" value="Ribosomal_S10"/>
    <property type="match status" value="1"/>
</dbReference>
<gene>
    <name evidence="5" type="primary">rps10</name>
</gene>
<dbReference type="EMBL" id="MW438347">
    <property type="protein sequence ID" value="QQW50268.1"/>
    <property type="molecule type" value="Genomic_DNA"/>
</dbReference>
<keyword evidence="3" id="KW-0687">Ribonucleoprotein</keyword>
<keyword evidence="2 5" id="KW-0689">Ribosomal protein</keyword>
<dbReference type="Pfam" id="PF00338">
    <property type="entry name" value="Ribosomal_S10"/>
    <property type="match status" value="1"/>
</dbReference>
<dbReference type="InterPro" id="IPR027486">
    <property type="entry name" value="Ribosomal_uS10_dom"/>
</dbReference>
<dbReference type="GO" id="GO:0003735">
    <property type="term" value="F:structural constituent of ribosome"/>
    <property type="evidence" value="ECO:0007669"/>
    <property type="project" value="InterPro"/>
</dbReference>
<dbReference type="GO" id="GO:1990904">
    <property type="term" value="C:ribonucleoprotein complex"/>
    <property type="evidence" value="ECO:0007669"/>
    <property type="project" value="UniProtKB-KW"/>
</dbReference>
<evidence type="ECO:0000313" key="5">
    <source>
        <dbReference type="EMBL" id="QGI24644.1"/>
    </source>
</evidence>
<reference evidence="5" key="1">
    <citation type="journal article" date="2019" name="J. Appl. Phycol.">
        <title>Construction and comparative analysis of mitochondrial genome in the brown tide forming alga Aureococcus anophagefferens (Pelagophyceae, Ochrophyta).</title>
        <authorList>
            <person name="Liu F."/>
            <person name="Liu S."/>
            <person name="Huang T."/>
            <person name="Chen N."/>
        </authorList>
    </citation>
    <scope>NUCLEOTIDE SEQUENCE</scope>
</reference>
<evidence type="ECO:0000313" key="8">
    <source>
        <dbReference type="EMBL" id="QQW50224.1"/>
    </source>
</evidence>
<dbReference type="Gene3D" id="3.30.70.600">
    <property type="entry name" value="Ribosomal protein S10 domain"/>
    <property type="match status" value="1"/>
</dbReference>
<feature type="domain" description="Small ribosomal subunit protein uS10" evidence="4">
    <location>
        <begin position="4"/>
        <end position="97"/>
    </location>
</feature>
<dbReference type="GO" id="GO:0005840">
    <property type="term" value="C:ribosome"/>
    <property type="evidence" value="ECO:0007669"/>
    <property type="project" value="UniProtKB-KW"/>
</dbReference>
<dbReference type="PRINTS" id="PR00971">
    <property type="entry name" value="RIBOSOMALS10"/>
</dbReference>
<dbReference type="SUPFAM" id="SSF54999">
    <property type="entry name" value="Ribosomal protein S10"/>
    <property type="match status" value="1"/>
</dbReference>
<evidence type="ECO:0000259" key="4">
    <source>
        <dbReference type="SMART" id="SM01403"/>
    </source>
</evidence>
<dbReference type="EMBL" id="MW438344">
    <property type="protein sequence ID" value="QQW50137.1"/>
    <property type="molecule type" value="Genomic_DNA"/>
</dbReference>
<organism evidence="5">
    <name type="scientific">Aureococcus anophagefferens</name>
    <name type="common">Harmful bloom alga</name>
    <dbReference type="NCBI Taxonomy" id="44056"/>
    <lineage>
        <taxon>Eukaryota</taxon>
        <taxon>Sar</taxon>
        <taxon>Stramenopiles</taxon>
        <taxon>Ochrophyta</taxon>
        <taxon>Pelagophyceae</taxon>
        <taxon>Pelagomonadales</taxon>
        <taxon>Pelagomonadaceae</taxon>
        <taxon>Aureococcus</taxon>
    </lineage>
</organism>
<evidence type="ECO:0000256" key="1">
    <source>
        <dbReference type="ARBA" id="ARBA00007102"/>
    </source>
</evidence>
<accession>A0A649UDT5</accession>
<geneLocation type="mitochondrion" evidence="5"/>
<dbReference type="PANTHER" id="PTHR11700">
    <property type="entry name" value="30S RIBOSOMAL PROTEIN S10 FAMILY MEMBER"/>
    <property type="match status" value="1"/>
</dbReference>
<evidence type="ECO:0000313" key="9">
    <source>
        <dbReference type="EMBL" id="QQW50268.1"/>
    </source>
</evidence>
<dbReference type="EMBL" id="MK922345">
    <property type="protein sequence ID" value="QGI24644.1"/>
    <property type="molecule type" value="Genomic_DNA"/>
</dbReference>
<dbReference type="EMBL" id="MW438348">
    <property type="protein sequence ID" value="QQW50312.1"/>
    <property type="molecule type" value="Genomic_DNA"/>
</dbReference>
<evidence type="ECO:0000313" key="10">
    <source>
        <dbReference type="EMBL" id="QQW50312.1"/>
    </source>
</evidence>
<dbReference type="EMBL" id="MW438345">
    <property type="protein sequence ID" value="QQW50181.1"/>
    <property type="molecule type" value="Genomic_DNA"/>
</dbReference>
<keyword evidence="5" id="KW-0496">Mitochondrion</keyword>
<evidence type="ECO:0000256" key="2">
    <source>
        <dbReference type="ARBA" id="ARBA00022980"/>
    </source>
</evidence>
<reference evidence="6" key="2">
    <citation type="journal article" date="2021" name="Genome Biol. Evol.">
        <title>Mitochondrial genome evolution in pelagophyte algae.</title>
        <authorList>
            <person name="Sibbald S.J."/>
            <person name="Lawton M."/>
            <person name="Archibald J.M."/>
        </authorList>
    </citation>
    <scope>NUCLEOTIDE SEQUENCE</scope>
    <source>
        <strain evidence="7">CCMP1707</strain>
        <strain evidence="8">CCMP1708</strain>
        <strain evidence="6">CCMP1850</strain>
        <strain evidence="10">CCMP1984</strain>
        <strain evidence="9">CCMP3368</strain>
    </source>
</reference>
<comment type="similarity">
    <text evidence="1">Belongs to the universal ribosomal protein uS10 family.</text>
</comment>
<name>A0A649UDT5_AURAN</name>
<sequence>MTIKLHLVSHKGKLLDIFVRKLLNVVESNCKYVKIVRLPIKRRLFTVLKSPFVNKKSREQFSLETHKRLVIINNVNLGVFVNFFKVISCKGVAFKISLKGG</sequence>
<dbReference type="InterPro" id="IPR001848">
    <property type="entry name" value="Ribosomal_uS10"/>
</dbReference>
<proteinExistence type="inferred from homology"/>
<dbReference type="EMBL" id="MW438346">
    <property type="protein sequence ID" value="QQW50224.1"/>
    <property type="molecule type" value="Genomic_DNA"/>
</dbReference>
<evidence type="ECO:0000313" key="7">
    <source>
        <dbReference type="EMBL" id="QQW50181.1"/>
    </source>
</evidence>
<dbReference type="InterPro" id="IPR036838">
    <property type="entry name" value="Ribosomal_uS10_dom_sf"/>
</dbReference>